<reference evidence="3" key="1">
    <citation type="submission" date="2021-07" db="EMBL/GenBank/DDBJ databases">
        <title>Zhongshania sp. CAU 1632 isolated from seawater.</title>
        <authorList>
            <person name="Kim W."/>
        </authorList>
    </citation>
    <scope>NUCLEOTIDE SEQUENCE</scope>
    <source>
        <strain evidence="3">CAU 1632</strain>
    </source>
</reference>
<evidence type="ECO:0000313" key="3">
    <source>
        <dbReference type="EMBL" id="MBW2939825.1"/>
    </source>
</evidence>
<keyword evidence="4" id="KW-1185">Reference proteome</keyword>
<proteinExistence type="predicted"/>
<organism evidence="3 4">
    <name type="scientific">Zhongshania aquimaris</name>
    <dbReference type="NCBI Taxonomy" id="2857107"/>
    <lineage>
        <taxon>Bacteria</taxon>
        <taxon>Pseudomonadati</taxon>
        <taxon>Pseudomonadota</taxon>
        <taxon>Gammaproteobacteria</taxon>
        <taxon>Cellvibrionales</taxon>
        <taxon>Spongiibacteraceae</taxon>
        <taxon>Zhongshania</taxon>
    </lineage>
</organism>
<sequence>MRHVFGYLILLLSAASLAACSADDSAARENSLKPDQGSSVSVRFKCQDFGALEVRFLGPDRLQLFRSGEAEVLTRERSASGARYANADTRFWNKGDEALLTIDGRDFHCVVSAR</sequence>
<evidence type="ECO:0000259" key="2">
    <source>
        <dbReference type="Pfam" id="PF09864"/>
    </source>
</evidence>
<dbReference type="RefSeq" id="WP_219042062.1">
    <property type="nucleotide sequence ID" value="NZ_JAHWDQ010000001.1"/>
</dbReference>
<feature type="chain" id="PRO_5045836703" evidence="1">
    <location>
        <begin position="19"/>
        <end position="114"/>
    </location>
</feature>
<name>A0ABS6VNC8_9GAMM</name>
<feature type="domain" description="C-type lysozyme inhibitor" evidence="2">
    <location>
        <begin position="44"/>
        <end position="106"/>
    </location>
</feature>
<dbReference type="Proteomes" id="UP001166291">
    <property type="component" value="Unassembled WGS sequence"/>
</dbReference>
<keyword evidence="1" id="KW-0732">Signal</keyword>
<dbReference type="EMBL" id="JAHWDQ010000001">
    <property type="protein sequence ID" value="MBW2939825.1"/>
    <property type="molecule type" value="Genomic_DNA"/>
</dbReference>
<evidence type="ECO:0000256" key="1">
    <source>
        <dbReference type="SAM" id="SignalP"/>
    </source>
</evidence>
<dbReference type="Pfam" id="PF09864">
    <property type="entry name" value="MliC"/>
    <property type="match status" value="1"/>
</dbReference>
<protein>
    <submittedName>
        <fullName evidence="3">MliC family protein</fullName>
    </submittedName>
</protein>
<comment type="caution">
    <text evidence="3">The sequence shown here is derived from an EMBL/GenBank/DDBJ whole genome shotgun (WGS) entry which is preliminary data.</text>
</comment>
<dbReference type="InterPro" id="IPR018660">
    <property type="entry name" value="MliC"/>
</dbReference>
<gene>
    <name evidence="3" type="ORF">KXJ70_03520</name>
</gene>
<feature type="signal peptide" evidence="1">
    <location>
        <begin position="1"/>
        <end position="18"/>
    </location>
</feature>
<dbReference type="PROSITE" id="PS51257">
    <property type="entry name" value="PROKAR_LIPOPROTEIN"/>
    <property type="match status" value="1"/>
</dbReference>
<accession>A0ABS6VNC8</accession>
<evidence type="ECO:0000313" key="4">
    <source>
        <dbReference type="Proteomes" id="UP001166291"/>
    </source>
</evidence>